<sequence>MTPVRLFLLALLAAAIAAAFAFGVPRQLSWAALALHQAVLQADARAHPWLAALAYIGVYAAVVALSVPGGGVLTVAGGLMFGPWRGAALAVVGASLGAILLFLLARTLLAAPLQRRLGRFAERLREGLARDGFNYLLALRLVPVVPFWLVNLAPALLGMKLLPYAAATVLGIIPATVVFAGIGAGLSDVLASGHTPNPAILLTPRLLLPLLGLALLALLPALWRHRRAFLAGG</sequence>
<evidence type="ECO:0000256" key="7">
    <source>
        <dbReference type="SAM" id="SignalP"/>
    </source>
</evidence>
<feature type="transmembrane region" description="Helical" evidence="6">
    <location>
        <begin position="206"/>
        <end position="223"/>
    </location>
</feature>
<evidence type="ECO:0000256" key="5">
    <source>
        <dbReference type="ARBA" id="ARBA00023136"/>
    </source>
</evidence>
<keyword evidence="7" id="KW-0732">Signal</keyword>
<dbReference type="PANTHER" id="PTHR12677">
    <property type="entry name" value="GOLGI APPARATUS MEMBRANE PROTEIN TVP38-RELATED"/>
    <property type="match status" value="1"/>
</dbReference>
<dbReference type="PANTHER" id="PTHR12677:SF59">
    <property type="entry name" value="GOLGI APPARATUS MEMBRANE PROTEIN TVP38-RELATED"/>
    <property type="match status" value="1"/>
</dbReference>
<feature type="signal peptide" evidence="7">
    <location>
        <begin position="1"/>
        <end position="21"/>
    </location>
</feature>
<feature type="transmembrane region" description="Helical" evidence="6">
    <location>
        <begin position="133"/>
        <end position="157"/>
    </location>
</feature>
<gene>
    <name evidence="9" type="ORF">ENY07_06270</name>
</gene>
<dbReference type="InterPro" id="IPR032816">
    <property type="entry name" value="VTT_dom"/>
</dbReference>
<protein>
    <recommendedName>
        <fullName evidence="6">TVP38/TMEM64 family membrane protein</fullName>
    </recommendedName>
</protein>
<dbReference type="Pfam" id="PF09335">
    <property type="entry name" value="VTT_dom"/>
    <property type="match status" value="1"/>
</dbReference>
<dbReference type="InterPro" id="IPR015414">
    <property type="entry name" value="TMEM64"/>
</dbReference>
<evidence type="ECO:0000256" key="2">
    <source>
        <dbReference type="ARBA" id="ARBA00022475"/>
    </source>
</evidence>
<dbReference type="AlphaFoldDB" id="A0A8J4HBK4"/>
<evidence type="ECO:0000256" key="3">
    <source>
        <dbReference type="ARBA" id="ARBA00022692"/>
    </source>
</evidence>
<reference evidence="9" key="1">
    <citation type="journal article" date="2020" name="mSystems">
        <title>Genome- and Community-Level Interaction Insights into Carbon Utilization and Element Cycling Functions of Hydrothermarchaeota in Hydrothermal Sediment.</title>
        <authorList>
            <person name="Zhou Z."/>
            <person name="Liu Y."/>
            <person name="Xu W."/>
            <person name="Pan J."/>
            <person name="Luo Z.H."/>
            <person name="Li M."/>
        </authorList>
    </citation>
    <scope>NUCLEOTIDE SEQUENCE</scope>
    <source>
        <strain evidence="9">SpSt-997</strain>
    </source>
</reference>
<comment type="subcellular location">
    <subcellularLocation>
        <location evidence="1 6">Cell membrane</location>
        <topology evidence="1 6">Multi-pass membrane protein</topology>
    </subcellularLocation>
</comment>
<feature type="transmembrane region" description="Helical" evidence="6">
    <location>
        <begin position="164"/>
        <end position="186"/>
    </location>
</feature>
<feature type="transmembrane region" description="Helical" evidence="6">
    <location>
        <begin position="88"/>
        <end position="113"/>
    </location>
</feature>
<feature type="domain" description="VTT" evidence="8">
    <location>
        <begin position="70"/>
        <end position="184"/>
    </location>
</feature>
<keyword evidence="4 6" id="KW-1133">Transmembrane helix</keyword>
<dbReference type="GO" id="GO:0005886">
    <property type="term" value="C:plasma membrane"/>
    <property type="evidence" value="ECO:0007669"/>
    <property type="project" value="UniProtKB-SubCell"/>
</dbReference>
<accession>A0A8J4HBK4</accession>
<comment type="similarity">
    <text evidence="6">Belongs to the TVP38/TMEM64 family.</text>
</comment>
<proteinExistence type="inferred from homology"/>
<feature type="chain" id="PRO_5035291569" description="TVP38/TMEM64 family membrane protein" evidence="7">
    <location>
        <begin position="22"/>
        <end position="233"/>
    </location>
</feature>
<name>A0A8J4HBK4_9PROT</name>
<organism evidence="9">
    <name type="scientific">Acidicaldus sp</name>
    <dbReference type="NCBI Taxonomy" id="1872105"/>
    <lineage>
        <taxon>Bacteria</taxon>
        <taxon>Pseudomonadati</taxon>
        <taxon>Pseudomonadota</taxon>
        <taxon>Alphaproteobacteria</taxon>
        <taxon>Acetobacterales</taxon>
        <taxon>Acetobacteraceae</taxon>
        <taxon>Acidicaldus</taxon>
    </lineage>
</organism>
<evidence type="ECO:0000259" key="8">
    <source>
        <dbReference type="Pfam" id="PF09335"/>
    </source>
</evidence>
<keyword evidence="2 6" id="KW-1003">Cell membrane</keyword>
<evidence type="ECO:0000256" key="1">
    <source>
        <dbReference type="ARBA" id="ARBA00004651"/>
    </source>
</evidence>
<evidence type="ECO:0000256" key="4">
    <source>
        <dbReference type="ARBA" id="ARBA00022989"/>
    </source>
</evidence>
<comment type="caution">
    <text evidence="9">The sequence shown here is derived from an EMBL/GenBank/DDBJ whole genome shotgun (WGS) entry which is preliminary data.</text>
</comment>
<keyword evidence="5 6" id="KW-0472">Membrane</keyword>
<evidence type="ECO:0000313" key="9">
    <source>
        <dbReference type="EMBL" id="HGC42810.1"/>
    </source>
</evidence>
<keyword evidence="3 6" id="KW-0812">Transmembrane</keyword>
<dbReference type="EMBL" id="DTQM01000119">
    <property type="protein sequence ID" value="HGC42810.1"/>
    <property type="molecule type" value="Genomic_DNA"/>
</dbReference>
<evidence type="ECO:0000256" key="6">
    <source>
        <dbReference type="RuleBase" id="RU366058"/>
    </source>
</evidence>
<feature type="transmembrane region" description="Helical" evidence="6">
    <location>
        <begin position="50"/>
        <end position="76"/>
    </location>
</feature>